<dbReference type="EMBL" id="BSDZ01000003">
    <property type="protein sequence ID" value="GLI58517.1"/>
    <property type="molecule type" value="Genomic_DNA"/>
</dbReference>
<evidence type="ECO:0008006" key="3">
    <source>
        <dbReference type="Google" id="ProtNLM"/>
    </source>
</evidence>
<evidence type="ECO:0000313" key="2">
    <source>
        <dbReference type="Proteomes" id="UP001165090"/>
    </source>
</evidence>
<accession>A0ABQ5RLL4</accession>
<dbReference type="Proteomes" id="UP001165090">
    <property type="component" value="Unassembled WGS sequence"/>
</dbReference>
<comment type="caution">
    <text evidence="1">The sequence shown here is derived from an EMBL/GenBank/DDBJ whole genome shotgun (WGS) entry which is preliminary data.</text>
</comment>
<reference evidence="1 2" key="1">
    <citation type="journal article" date="2023" name="IScience">
        <title>Expanded male sex-determining region conserved during the evolution of homothallism in the green alga Volvox.</title>
        <authorList>
            <person name="Yamamoto K."/>
            <person name="Matsuzaki R."/>
            <person name="Mahakham W."/>
            <person name="Heman W."/>
            <person name="Sekimoto H."/>
            <person name="Kawachi M."/>
            <person name="Minakuchi Y."/>
            <person name="Toyoda A."/>
            <person name="Nozaki H."/>
        </authorList>
    </citation>
    <scope>NUCLEOTIDE SEQUENCE [LARGE SCALE GENOMIC DNA]</scope>
    <source>
        <strain evidence="1 2">NIES-4468</strain>
    </source>
</reference>
<keyword evidence="2" id="KW-1185">Reference proteome</keyword>
<name>A0ABQ5RLL4_9CHLO</name>
<sequence length="196" mass="20275">LLNQGMLDLSVRGMAAEVLSSAASSSPKVADTIRLQGLATVTDLLASYLHEWLVQGVEDPCSESAEMESSVPTPQLPPCNTEILEPLLRLLATVTTSSTGEVPLSDQGLKLLGVAVRAGLAHTAGEGYKVATAAAQVALHLSCKTDVPLSPALCGDDVTEPMIEMVDLACRRAAAGDVKDARILHGGLCAAGFLSK</sequence>
<feature type="non-terminal residue" evidence="1">
    <location>
        <position position="196"/>
    </location>
</feature>
<protein>
    <recommendedName>
        <fullName evidence="3">MMS19 nucleotide excision repair protein</fullName>
    </recommendedName>
</protein>
<evidence type="ECO:0000313" key="1">
    <source>
        <dbReference type="EMBL" id="GLI58517.1"/>
    </source>
</evidence>
<gene>
    <name evidence="1" type="ORF">VaNZ11_000254</name>
</gene>
<proteinExistence type="predicted"/>
<feature type="non-terminal residue" evidence="1">
    <location>
        <position position="1"/>
    </location>
</feature>
<organism evidence="1 2">
    <name type="scientific">Volvox africanus</name>
    <dbReference type="NCBI Taxonomy" id="51714"/>
    <lineage>
        <taxon>Eukaryota</taxon>
        <taxon>Viridiplantae</taxon>
        <taxon>Chlorophyta</taxon>
        <taxon>core chlorophytes</taxon>
        <taxon>Chlorophyceae</taxon>
        <taxon>CS clade</taxon>
        <taxon>Chlamydomonadales</taxon>
        <taxon>Volvocaceae</taxon>
        <taxon>Volvox</taxon>
    </lineage>
</organism>